<dbReference type="Proteomes" id="UP000799766">
    <property type="component" value="Unassembled WGS sequence"/>
</dbReference>
<feature type="domain" description="SET" evidence="1">
    <location>
        <begin position="163"/>
        <end position="254"/>
    </location>
</feature>
<dbReference type="PANTHER" id="PTHR13271:SF135">
    <property type="entry name" value="SET DOMAIN PROTEIN (AFU_ORTHOLOGUE AFUA_4G11040)"/>
    <property type="match status" value="1"/>
</dbReference>
<dbReference type="AlphaFoldDB" id="A0A6A6P8I0"/>
<reference evidence="2" key="1">
    <citation type="journal article" date="2020" name="Stud. Mycol.">
        <title>101 Dothideomycetes genomes: a test case for predicting lifestyles and emergence of pathogens.</title>
        <authorList>
            <person name="Haridas S."/>
            <person name="Albert R."/>
            <person name="Binder M."/>
            <person name="Bloem J."/>
            <person name="Labutti K."/>
            <person name="Salamov A."/>
            <person name="Andreopoulos B."/>
            <person name="Baker S."/>
            <person name="Barry K."/>
            <person name="Bills G."/>
            <person name="Bluhm B."/>
            <person name="Cannon C."/>
            <person name="Castanera R."/>
            <person name="Culley D."/>
            <person name="Daum C."/>
            <person name="Ezra D."/>
            <person name="Gonzalez J."/>
            <person name="Henrissat B."/>
            <person name="Kuo A."/>
            <person name="Liang C."/>
            <person name="Lipzen A."/>
            <person name="Lutzoni F."/>
            <person name="Magnuson J."/>
            <person name="Mondo S."/>
            <person name="Nolan M."/>
            <person name="Ohm R."/>
            <person name="Pangilinan J."/>
            <person name="Park H.-J."/>
            <person name="Ramirez L."/>
            <person name="Alfaro M."/>
            <person name="Sun H."/>
            <person name="Tritt A."/>
            <person name="Yoshinaga Y."/>
            <person name="Zwiers L.-H."/>
            <person name="Turgeon B."/>
            <person name="Goodwin S."/>
            <person name="Spatafora J."/>
            <person name="Crous P."/>
            <person name="Grigoriev I."/>
        </authorList>
    </citation>
    <scope>NUCLEOTIDE SEQUENCE</scope>
    <source>
        <strain evidence="2">ATCC 16933</strain>
    </source>
</reference>
<evidence type="ECO:0000313" key="3">
    <source>
        <dbReference type="Proteomes" id="UP000799766"/>
    </source>
</evidence>
<evidence type="ECO:0000313" key="2">
    <source>
        <dbReference type="EMBL" id="KAF2460255.1"/>
    </source>
</evidence>
<keyword evidence="3" id="KW-1185">Reference proteome</keyword>
<evidence type="ECO:0000259" key="1">
    <source>
        <dbReference type="PROSITE" id="PS50280"/>
    </source>
</evidence>
<protein>
    <recommendedName>
        <fullName evidence="1">SET domain-containing protein</fullName>
    </recommendedName>
</protein>
<proteinExistence type="predicted"/>
<accession>A0A6A6P8I0</accession>
<gene>
    <name evidence="2" type="ORF">BDY21DRAFT_160128</name>
</gene>
<dbReference type="InterPro" id="IPR050600">
    <property type="entry name" value="SETD3_SETD6_MTase"/>
</dbReference>
<dbReference type="PANTHER" id="PTHR13271">
    <property type="entry name" value="UNCHARACTERIZED PUTATIVE METHYLTRANSFERASE"/>
    <property type="match status" value="1"/>
</dbReference>
<dbReference type="InterPro" id="IPR001214">
    <property type="entry name" value="SET_dom"/>
</dbReference>
<dbReference type="EMBL" id="MU001673">
    <property type="protein sequence ID" value="KAF2460255.1"/>
    <property type="molecule type" value="Genomic_DNA"/>
</dbReference>
<sequence length="611" mass="68172">MPSASANSLSSWFVQNGGFINDAAELVEDDDRNISVIARHDINAERGLTLVLRCPLSVTISYLNACPQSVRPDLDKIRRYPESKSSRLAGKVPPSVVANFFLAEQSLIKDGSYWAPYVASLPGQHQFTTPLYFEEKDLMWLKGTNLLNASQAVMSSRMEEHKNGLEILGSEGIDVSGFSWKLYLWASTIFTSRGFASDDAFHIEGELFSLLCPLMDALNHKNRSKVTWSTEDQKFIINTEESLKTGEEIFNNYGARSNEQLLFSYGFAVEDNVADGVTVRLGPAPTIVHETMKRDYPGHFKSEEWNGVEATFQLRGPGHFARYSSTGHGIDGVPPIMFALFKELAFYERNTTGDQGRRNIPLNSLCELSARRTLLSQLFGRRMAITANDATLPSQPQNLKQMYAKIYRESQVKILHDLIKELEEDLRLGSMNKDDGYPHFVLGSLEDALNLLLKEFSGIHRQFTSGIEAFFQTSDLDALFESGWEDVIWIIFMCVARICTTVPPESVARSHLNAWISAIGEAYPIHSAATEGEDELADDLADTIEAAVAAAQQSLNPNLIWTDNMWSPELIAWGMKVVGTEGWQASPDSKWEGKYLMPLPSVVSADAQNDH</sequence>
<dbReference type="CDD" id="cd19180">
    <property type="entry name" value="SET_SpSET10-like"/>
    <property type="match status" value="1"/>
</dbReference>
<dbReference type="InterPro" id="IPR046341">
    <property type="entry name" value="SET_dom_sf"/>
</dbReference>
<dbReference type="SUPFAM" id="SSF82199">
    <property type="entry name" value="SET domain"/>
    <property type="match status" value="1"/>
</dbReference>
<dbReference type="Gene3D" id="3.90.1410.10">
    <property type="entry name" value="set domain protein methyltransferase, domain 1"/>
    <property type="match status" value="1"/>
</dbReference>
<dbReference type="OrthoDB" id="42889at2759"/>
<dbReference type="InterPro" id="IPR044432">
    <property type="entry name" value="Set10/Efm1_SET"/>
</dbReference>
<organism evidence="2 3">
    <name type="scientific">Lineolata rhizophorae</name>
    <dbReference type="NCBI Taxonomy" id="578093"/>
    <lineage>
        <taxon>Eukaryota</taxon>
        <taxon>Fungi</taxon>
        <taxon>Dikarya</taxon>
        <taxon>Ascomycota</taxon>
        <taxon>Pezizomycotina</taxon>
        <taxon>Dothideomycetes</taxon>
        <taxon>Dothideomycetes incertae sedis</taxon>
        <taxon>Lineolatales</taxon>
        <taxon>Lineolataceae</taxon>
        <taxon>Lineolata</taxon>
    </lineage>
</organism>
<name>A0A6A6P8I0_9PEZI</name>
<dbReference type="GO" id="GO:0016279">
    <property type="term" value="F:protein-lysine N-methyltransferase activity"/>
    <property type="evidence" value="ECO:0007669"/>
    <property type="project" value="InterPro"/>
</dbReference>
<dbReference type="PROSITE" id="PS50280">
    <property type="entry name" value="SET"/>
    <property type="match status" value="1"/>
</dbReference>